<proteinExistence type="predicted"/>
<feature type="compositionally biased region" description="Basic and acidic residues" evidence="1">
    <location>
        <begin position="144"/>
        <end position="156"/>
    </location>
</feature>
<reference evidence="2" key="1">
    <citation type="journal article" date="2020" name="Stud. Mycol.">
        <title>101 Dothideomycetes genomes: a test case for predicting lifestyles and emergence of pathogens.</title>
        <authorList>
            <person name="Haridas S."/>
            <person name="Albert R."/>
            <person name="Binder M."/>
            <person name="Bloem J."/>
            <person name="Labutti K."/>
            <person name="Salamov A."/>
            <person name="Andreopoulos B."/>
            <person name="Baker S."/>
            <person name="Barry K."/>
            <person name="Bills G."/>
            <person name="Bluhm B."/>
            <person name="Cannon C."/>
            <person name="Castanera R."/>
            <person name="Culley D."/>
            <person name="Daum C."/>
            <person name="Ezra D."/>
            <person name="Gonzalez J."/>
            <person name="Henrissat B."/>
            <person name="Kuo A."/>
            <person name="Liang C."/>
            <person name="Lipzen A."/>
            <person name="Lutzoni F."/>
            <person name="Magnuson J."/>
            <person name="Mondo S."/>
            <person name="Nolan M."/>
            <person name="Ohm R."/>
            <person name="Pangilinan J."/>
            <person name="Park H.-J."/>
            <person name="Ramirez L."/>
            <person name="Alfaro M."/>
            <person name="Sun H."/>
            <person name="Tritt A."/>
            <person name="Yoshinaga Y."/>
            <person name="Zwiers L.-H."/>
            <person name="Turgeon B."/>
            <person name="Goodwin S."/>
            <person name="Spatafora J."/>
            <person name="Crous P."/>
            <person name="Grigoriev I."/>
        </authorList>
    </citation>
    <scope>NUCLEOTIDE SEQUENCE</scope>
    <source>
        <strain evidence="2">CBS 130266</strain>
    </source>
</reference>
<evidence type="ECO:0000256" key="1">
    <source>
        <dbReference type="SAM" id="MobiDB-lite"/>
    </source>
</evidence>
<feature type="compositionally biased region" description="Basic and acidic residues" evidence="1">
    <location>
        <begin position="162"/>
        <end position="178"/>
    </location>
</feature>
<feature type="compositionally biased region" description="Basic and acidic residues" evidence="1">
    <location>
        <begin position="108"/>
        <end position="118"/>
    </location>
</feature>
<protein>
    <submittedName>
        <fullName evidence="2">Uncharacterized protein</fullName>
    </submittedName>
</protein>
<accession>A0A9P4NUQ5</accession>
<feature type="compositionally biased region" description="Basic residues" evidence="1">
    <location>
        <begin position="119"/>
        <end position="129"/>
    </location>
</feature>
<dbReference type="AlphaFoldDB" id="A0A9P4NUQ5"/>
<feature type="compositionally biased region" description="Basic and acidic residues" evidence="1">
    <location>
        <begin position="77"/>
        <end position="99"/>
    </location>
</feature>
<evidence type="ECO:0000313" key="2">
    <source>
        <dbReference type="EMBL" id="KAF2431688.1"/>
    </source>
</evidence>
<gene>
    <name evidence="2" type="ORF">EJ08DRAFT_173375</name>
</gene>
<feature type="compositionally biased region" description="Low complexity" evidence="1">
    <location>
        <begin position="130"/>
        <end position="143"/>
    </location>
</feature>
<keyword evidence="3" id="KW-1185">Reference proteome</keyword>
<comment type="caution">
    <text evidence="2">The sequence shown here is derived from an EMBL/GenBank/DDBJ whole genome shotgun (WGS) entry which is preliminary data.</text>
</comment>
<name>A0A9P4NUQ5_9PEZI</name>
<dbReference type="Proteomes" id="UP000800235">
    <property type="component" value="Unassembled WGS sequence"/>
</dbReference>
<evidence type="ECO:0000313" key="3">
    <source>
        <dbReference type="Proteomes" id="UP000800235"/>
    </source>
</evidence>
<feature type="region of interest" description="Disordered" evidence="1">
    <location>
        <begin position="77"/>
        <end position="178"/>
    </location>
</feature>
<dbReference type="EMBL" id="MU007030">
    <property type="protein sequence ID" value="KAF2431688.1"/>
    <property type="molecule type" value="Genomic_DNA"/>
</dbReference>
<sequence>MSDLSPVVDRTAIWFWRKKWEQYQELNEWQAANVIAVWLISIRYYQGEERELALRICRLFIAEGLFTLQTYEGTMKEDRVDETKPLDDKETRVDEKDSIEPWVPPPEVDWKHNPDRPIAKPKSKSKSKSKTASPKAAGAAAGKDPGHNKKIRVDEKDLGDDMETRVDDGEPSDHMQNT</sequence>
<organism evidence="2 3">
    <name type="scientific">Tothia fuscella</name>
    <dbReference type="NCBI Taxonomy" id="1048955"/>
    <lineage>
        <taxon>Eukaryota</taxon>
        <taxon>Fungi</taxon>
        <taxon>Dikarya</taxon>
        <taxon>Ascomycota</taxon>
        <taxon>Pezizomycotina</taxon>
        <taxon>Dothideomycetes</taxon>
        <taxon>Pleosporomycetidae</taxon>
        <taxon>Venturiales</taxon>
        <taxon>Cylindrosympodiaceae</taxon>
        <taxon>Tothia</taxon>
    </lineage>
</organism>